<reference evidence="2 3" key="1">
    <citation type="submission" date="2021-04" db="EMBL/GenBank/DDBJ databases">
        <title>Ruania sp. nov., isolated from sandy soil of mangrove forest.</title>
        <authorList>
            <person name="Ge X."/>
            <person name="Huang R."/>
            <person name="Liu W."/>
        </authorList>
    </citation>
    <scope>NUCLEOTIDE SEQUENCE [LARGE SCALE GENOMIC DNA]</scope>
    <source>
        <strain evidence="2 3">N2-46</strain>
    </source>
</reference>
<dbReference type="EMBL" id="JAGSHT010000025">
    <property type="protein sequence ID" value="MBZ2199242.1"/>
    <property type="molecule type" value="Genomic_DNA"/>
</dbReference>
<dbReference type="InterPro" id="IPR002881">
    <property type="entry name" value="DUF58"/>
</dbReference>
<dbReference type="RefSeq" id="WP_223411249.1">
    <property type="nucleotide sequence ID" value="NZ_JAGSHT010000025.1"/>
</dbReference>
<evidence type="ECO:0000259" key="1">
    <source>
        <dbReference type="Pfam" id="PF01882"/>
    </source>
</evidence>
<dbReference type="PANTHER" id="PTHR34351">
    <property type="entry name" value="SLR1927 PROTEIN-RELATED"/>
    <property type="match status" value="1"/>
</dbReference>
<sequence>MRLSARAIGLLISGAVLAVLAASMQSLTLARIAGLVVAVPLVSLLWSLVTRATSKPAAVVRTVIPQRPTAGSSATVRLHTTDVRLGPWTTLRERVPSALHRSGTSGGGYTITPPSRGVFSLGPATVHRSDPLNLVRWRVTSGPTDEVIVWPRYTDLTREIRAVTLDAAVSRPQGSPQRNLEDLTLREYQRGDDLHRVHWRSSARLGALMVRQDEPSTTHGVDVLLDLGASEDHSPENGTEWAVSATASLAVSLIRHRYRVRLATHHTTRGGASDEPLVGPSQTEALDLLARAEAIPADIRDDVHAELMRRARGSGAPILMVVLREPEEALIDRIAPLAGRRRCFALVVSTVAGTDLGPLESEGWSVSQVGPDASTADAWSDLLTVGVR</sequence>
<name>A0ABS7SGQ2_9MICO</name>
<proteinExistence type="predicted"/>
<feature type="domain" description="DUF58" evidence="1">
    <location>
        <begin position="185"/>
        <end position="265"/>
    </location>
</feature>
<gene>
    <name evidence="2" type="ORF">KCQ71_24060</name>
</gene>
<comment type="caution">
    <text evidence="2">The sequence shown here is derived from an EMBL/GenBank/DDBJ whole genome shotgun (WGS) entry which is preliminary data.</text>
</comment>
<organism evidence="2 3">
    <name type="scientific">Occultella gossypii</name>
    <dbReference type="NCBI Taxonomy" id="2800820"/>
    <lineage>
        <taxon>Bacteria</taxon>
        <taxon>Bacillati</taxon>
        <taxon>Actinomycetota</taxon>
        <taxon>Actinomycetes</taxon>
        <taxon>Micrococcales</taxon>
        <taxon>Ruaniaceae</taxon>
        <taxon>Occultella</taxon>
    </lineage>
</organism>
<protein>
    <submittedName>
        <fullName evidence="2">DUF58 domain-containing protein</fullName>
    </submittedName>
</protein>
<dbReference type="Pfam" id="PF01882">
    <property type="entry name" value="DUF58"/>
    <property type="match status" value="1"/>
</dbReference>
<dbReference type="PANTHER" id="PTHR34351:SF1">
    <property type="entry name" value="SLR1927 PROTEIN"/>
    <property type="match status" value="1"/>
</dbReference>
<evidence type="ECO:0000313" key="2">
    <source>
        <dbReference type="EMBL" id="MBZ2199242.1"/>
    </source>
</evidence>
<dbReference type="Proteomes" id="UP000826651">
    <property type="component" value="Unassembled WGS sequence"/>
</dbReference>
<accession>A0ABS7SGQ2</accession>
<keyword evidence="3" id="KW-1185">Reference proteome</keyword>
<evidence type="ECO:0000313" key="3">
    <source>
        <dbReference type="Proteomes" id="UP000826651"/>
    </source>
</evidence>